<dbReference type="Pfam" id="PF12770">
    <property type="entry name" value="CHAT"/>
    <property type="match status" value="1"/>
</dbReference>
<dbReference type="EMBL" id="JAPZBO010000010">
    <property type="protein sequence ID" value="KAJ5299422.1"/>
    <property type="molecule type" value="Genomic_DNA"/>
</dbReference>
<organism evidence="2 3">
    <name type="scientific">Penicillium atrosanguineum</name>
    <dbReference type="NCBI Taxonomy" id="1132637"/>
    <lineage>
        <taxon>Eukaryota</taxon>
        <taxon>Fungi</taxon>
        <taxon>Dikarya</taxon>
        <taxon>Ascomycota</taxon>
        <taxon>Pezizomycotina</taxon>
        <taxon>Eurotiomycetes</taxon>
        <taxon>Eurotiomycetidae</taxon>
        <taxon>Eurotiales</taxon>
        <taxon>Aspergillaceae</taxon>
        <taxon>Penicillium</taxon>
    </lineage>
</organism>
<comment type="caution">
    <text evidence="2">The sequence shown here is derived from an EMBL/GenBank/DDBJ whole genome shotgun (WGS) entry which is preliminary data.</text>
</comment>
<protein>
    <recommendedName>
        <fullName evidence="1">CHAT domain-containing protein</fullName>
    </recommendedName>
</protein>
<reference evidence="2" key="1">
    <citation type="submission" date="2022-12" db="EMBL/GenBank/DDBJ databases">
        <authorList>
            <person name="Petersen C."/>
        </authorList>
    </citation>
    <scope>NUCLEOTIDE SEQUENCE</scope>
    <source>
        <strain evidence="2">IBT 21472</strain>
    </source>
</reference>
<evidence type="ECO:0000313" key="2">
    <source>
        <dbReference type="EMBL" id="KAJ5299422.1"/>
    </source>
</evidence>
<accession>A0A9W9PNK6</accession>
<feature type="domain" description="CHAT" evidence="1">
    <location>
        <begin position="1004"/>
        <end position="1298"/>
    </location>
</feature>
<reference evidence="2" key="2">
    <citation type="journal article" date="2023" name="IMA Fungus">
        <title>Comparative genomic study of the Penicillium genus elucidates a diverse pangenome and 15 lateral gene transfer events.</title>
        <authorList>
            <person name="Petersen C."/>
            <person name="Sorensen T."/>
            <person name="Nielsen M.R."/>
            <person name="Sondergaard T.E."/>
            <person name="Sorensen J.L."/>
            <person name="Fitzpatrick D.A."/>
            <person name="Frisvad J.C."/>
            <person name="Nielsen K.L."/>
        </authorList>
    </citation>
    <scope>NUCLEOTIDE SEQUENCE</scope>
    <source>
        <strain evidence="2">IBT 21472</strain>
    </source>
</reference>
<keyword evidence="3" id="KW-1185">Reference proteome</keyword>
<evidence type="ECO:0000313" key="3">
    <source>
        <dbReference type="Proteomes" id="UP001147746"/>
    </source>
</evidence>
<proteinExistence type="predicted"/>
<evidence type="ECO:0000259" key="1">
    <source>
        <dbReference type="Pfam" id="PF12770"/>
    </source>
</evidence>
<name>A0A9W9PNK6_9EURO</name>
<sequence>MDLNIPDYTGDRRWTRYNFDLSGLTAEVADAMYETSCLTYYGLHDEAESLYAQLELQITHPLIAILRSTLYADMGLAQMRLDSLQKYTVPFDHGTSAGCDIWHLVELLRAIADGERNGKGREAMDVALAVIGRLTEKDVENYDRVELICAYHCHHVVLWCTDWSNWINGFTIPANFPSLSQIRQQLQTHGQFGDAARMLAANSDASPGDPTAPFRDFLQAAVAEPEDILGTCTRTWVNIKFAEKLLDLNRNDEALQCLDLSEGLLGNAFQSANNCLSHSPEEAFPRLWLMLSAAKLRLDLSAPDVKVKKTLRLAAIACNKKNFQVHRCLVRSVLDLTEHHESELSQVGETTKDILLQKIAFEQSTTKSAMHEEHALIRYCTWKSSHGGLLGRGSDILKMIDGYFARYPQYDFPFPMSILHRHRANIATTLGMPARSQYHEQASFWRSQCPPDKQVDAIYLDEMDDATAGMLWEPDSELHSATSAERTLDSFMVKCATLILRWAQWDLQDDQLTITEAKRILCWGGVEAPDAVLGALESLSITPSTAHHEATEFAQTIGSTCIPHELASYLIGGLRPRASKDWESWFEYVETWLAEKGRRPTRFQRLLVVKQLQFCREQSVSQYILKFPNDQGWAIPIAAREGQRQFDLYNRLHSIDSKLISIESLDTARFAQANSLINLAAEGSTLVSDQDLKNATASLEELLGHLLARGRLDIAYHTQNALGHAAWKRFKVFGSLEPWDATQCWTAAHELSIELRLEYAALSASESFPAKEALSKLLVQSQLYQLAVMAWVESIKVYYTSDKKALYDEQKRLWQINSDLYLWIQRCKARTLLESLGLTQEPPSTVLQTIRQNMDMNADWERLNSLMASVATSSPLQRITLREQIKATTNTLRNRDASVKSFLDLREGRPMSVNELLQLRQELGPSVVIVEWVELTPNSYDLYDILMVVYQPGSLVTPGAIGHFKQADVEKWINECLSVDDFADPTRKEYPLAHTDARKDLNVLRPLVEQLKQLTKPGDTLVFCPTGQLHRLPLHAITFDGMPLIQRNPIVYIQSLSLLRLCREAMKAPITVSKDTASPFRAAVFNTLRADLPESQQTISERLSTLTEKIPNCTHVDSSNFTNDRKGLFQSQCAVSNVVHIHGHSDFTDAPGFTDGSQQCLNLSEHQADDLSLDDVFSGIRFKQPSIVLSMGCRTGHSRISAVNDLLGLTAAFHFAGAGAVIGALWKVSQEDVLRFAEAFYGELVHGLDRAAEETDSESQTKVIDLAKAYQHAVLTVRKDVNRKVKKPYHWAGLVFHGSWLLGCK</sequence>
<dbReference type="InterPro" id="IPR024983">
    <property type="entry name" value="CHAT_dom"/>
</dbReference>
<gene>
    <name evidence="2" type="ORF">N7476_010979</name>
</gene>
<dbReference type="Proteomes" id="UP001147746">
    <property type="component" value="Unassembled WGS sequence"/>
</dbReference>